<gene>
    <name evidence="3" type="ORF">G7Y89_g1747</name>
</gene>
<dbReference type="CDD" id="cd22849">
    <property type="entry name" value="NuzM"/>
    <property type="match status" value="1"/>
</dbReference>
<dbReference type="AlphaFoldDB" id="A0A8H4RVR4"/>
<evidence type="ECO:0000256" key="2">
    <source>
        <dbReference type="SAM" id="MobiDB-lite"/>
    </source>
</evidence>
<dbReference type="PANTHER" id="PTHR37325:SF1">
    <property type="entry name" value="OXIDOREDUCTASE 21 KDA SUBUNIT, PUTATIVE (AFU_ORTHOLOGUE AFUA_4G05910)-RELATED"/>
    <property type="match status" value="1"/>
</dbReference>
<accession>A0A8H4RVR4</accession>
<feature type="compositionally biased region" description="Low complexity" evidence="2">
    <location>
        <begin position="587"/>
        <end position="596"/>
    </location>
</feature>
<feature type="compositionally biased region" description="Basic and acidic residues" evidence="2">
    <location>
        <begin position="452"/>
        <end position="463"/>
    </location>
</feature>
<sequence>MSSHVAAKAAQASSRVIGVSKKYTVQSTGIWEVIRRFFAVDPERSNGIPLNPQFRNPPPGSNDPFSFKDPVTLPAGDIADNPYWKRDSRRNYPQLSFVNQSDVVGLLSVGSASAPKKELIGEAGSNELISVKEEGESGLAKYFEKSGKQGVLAALGKDGLPPLPSGASLKAGADKYNLTEENAYPEGKLEGSGISVDIVHKRRMAEVLNDPTNFERSGVDCEVKFSFPNARKACGAHGDLGREISSLHVVLQRVEIEVSKAESILNQTQDNRREELDKLARHCEKTLNVLAQILEKYNALSEEKRRVTKLWKRVKFGSGEMQDLSKIRLELATHTQSLNLFLNLLSIGSQGKVEMYMDSHGEELREIKHFLHWVTALMQANSHEEKSILTTYAEDDKAIWKAFRRELTKDGCSSRVLGKHRKTIKIYVMELATRGVLDDPEEEPDQEDESEPVDKSESEDRQLESALQAESGAKSVHGQWRERSTEPEDASGPDDELESGNEAELESEPEWERESESNNLLLPGNEAELESEPEREKESESDNLPLPGIEAMKSPSCSPIHSNNHSGSGAPEFARPDRTLKHLANKSQQVDDVSSSGDDENQACETQPSPAQFPWRKKFIRPIASVSGSETTSKEADDPAPLVISRNTLPPVERSFPLRYDIPSSSGESQTSSETDDELNDSAIMEPLSSPFRSEKLPETVLQPFVEDVEDVKDVEDEDFLDGNHPNVMTENEFHNERDTVPIPPLPLHRGNTPTKNTKANLDNIEFSGQGVVEVVSNYFTQRASRSARYKAAGNIARGCPEFVQISYNNKRQLEWDLDTISSRNVKRKDLWQLEDIRRHMEESHIRVHTILDDLPIVVRCLIKTISLETNRVDIDPRIGFFVGPNSTIWERGPKSPRIDYLNIESYNSRNESSGEPCSMPINPFKAGRYRCPSDTGADCDSASEIDMSETFDHKCHLGLDEWVESDVGNAFLANISIARTHISLVRQRSPSIIADMEVIQGFIDDGEALESTPLFSATILIAVQLYLNLLPSLCTKFLHAKPANSPPPFLPKSPVKMSTPNKRSSEGIFDNYEPQPKRWRPEDIEAEKHKSDPWKERQKNPEENRKIPAEEKGKFKEIEEEKAALRKTLEKELTTKIVGRVRTEEIGVLRTLVLAEVIKQVREKEREKLRKDVQVELMPKILAAVRAYEKAAMREVMEKTIRPDIERTVREEDKEALKKEVEELRGKVTKSVRVFKSKKVREEVEKELRPKIEKDIREKLVLPVEDPDAEAES</sequence>
<dbReference type="InterPro" id="IPR016813">
    <property type="entry name" value="NADH_Ub_cplx-1_21kDa"/>
</dbReference>
<protein>
    <recommendedName>
        <fullName evidence="5">NADH dehydrogenase [ubiquinone] 1 alpha subcomplex subunit 7</fullName>
    </recommendedName>
</protein>
<reference evidence="3 4" key="1">
    <citation type="submission" date="2020-03" db="EMBL/GenBank/DDBJ databases">
        <title>Draft Genome Sequence of Cudoniella acicularis.</title>
        <authorList>
            <person name="Buettner E."/>
            <person name="Kellner H."/>
        </authorList>
    </citation>
    <scope>NUCLEOTIDE SEQUENCE [LARGE SCALE GENOMIC DNA]</scope>
    <source>
        <strain evidence="3 4">DSM 108380</strain>
    </source>
</reference>
<feature type="region of interest" description="Disordered" evidence="2">
    <location>
        <begin position="435"/>
        <end position="681"/>
    </location>
</feature>
<feature type="coiled-coil region" evidence="1">
    <location>
        <begin position="251"/>
        <end position="310"/>
    </location>
</feature>
<keyword evidence="4" id="KW-1185">Reference proteome</keyword>
<feature type="compositionally biased region" description="Basic and acidic residues" evidence="2">
    <location>
        <begin position="1076"/>
        <end position="1112"/>
    </location>
</feature>
<name>A0A8H4RVR4_9HELO</name>
<dbReference type="EMBL" id="JAAMPI010000071">
    <property type="protein sequence ID" value="KAF4636331.1"/>
    <property type="molecule type" value="Genomic_DNA"/>
</dbReference>
<feature type="compositionally biased region" description="Acidic residues" evidence="2">
    <location>
        <begin position="438"/>
        <end position="451"/>
    </location>
</feature>
<evidence type="ECO:0000313" key="3">
    <source>
        <dbReference type="EMBL" id="KAF4636331.1"/>
    </source>
</evidence>
<evidence type="ECO:0008006" key="5">
    <source>
        <dbReference type="Google" id="ProtNLM"/>
    </source>
</evidence>
<dbReference type="OrthoDB" id="2093493at2759"/>
<feature type="compositionally biased region" description="Acidic residues" evidence="2">
    <location>
        <begin position="487"/>
        <end position="509"/>
    </location>
</feature>
<organism evidence="3 4">
    <name type="scientific">Cudoniella acicularis</name>
    <dbReference type="NCBI Taxonomy" id="354080"/>
    <lineage>
        <taxon>Eukaryota</taxon>
        <taxon>Fungi</taxon>
        <taxon>Dikarya</taxon>
        <taxon>Ascomycota</taxon>
        <taxon>Pezizomycotina</taxon>
        <taxon>Leotiomycetes</taxon>
        <taxon>Helotiales</taxon>
        <taxon>Tricladiaceae</taxon>
        <taxon>Cudoniella</taxon>
    </lineage>
</organism>
<comment type="caution">
    <text evidence="3">The sequence shown here is derived from an EMBL/GenBank/DDBJ whole genome shotgun (WGS) entry which is preliminary data.</text>
</comment>
<feature type="region of interest" description="Disordered" evidence="2">
    <location>
        <begin position="1046"/>
        <end position="1112"/>
    </location>
</feature>
<keyword evidence="1" id="KW-0175">Coiled coil</keyword>
<feature type="compositionally biased region" description="Low complexity" evidence="2">
    <location>
        <begin position="664"/>
        <end position="673"/>
    </location>
</feature>
<evidence type="ECO:0000313" key="4">
    <source>
        <dbReference type="Proteomes" id="UP000566819"/>
    </source>
</evidence>
<proteinExistence type="predicted"/>
<feature type="compositionally biased region" description="Polar residues" evidence="2">
    <location>
        <begin position="555"/>
        <end position="567"/>
    </location>
</feature>
<dbReference type="Proteomes" id="UP000566819">
    <property type="component" value="Unassembled WGS sequence"/>
</dbReference>
<dbReference type="PANTHER" id="PTHR37325">
    <property type="entry name" value="OXIDOREDUCTASE 21 KDA SUBUNIT, PUTATIVE (AFU_ORTHOLOGUE AFUA_4G05910)-RELATED"/>
    <property type="match status" value="1"/>
</dbReference>
<evidence type="ECO:0000256" key="1">
    <source>
        <dbReference type="SAM" id="Coils"/>
    </source>
</evidence>